<keyword evidence="2" id="KW-1185">Reference proteome</keyword>
<proteinExistence type="predicted"/>
<evidence type="ECO:0000313" key="2">
    <source>
        <dbReference type="Proteomes" id="UP001217089"/>
    </source>
</evidence>
<accession>A0ABQ9EIK0</accession>
<reference evidence="1 2" key="1">
    <citation type="submission" date="2022-12" db="EMBL/GenBank/DDBJ databases">
        <title>Chromosome-level genome of Tegillarca granosa.</title>
        <authorList>
            <person name="Kim J."/>
        </authorList>
    </citation>
    <scope>NUCLEOTIDE SEQUENCE [LARGE SCALE GENOMIC DNA]</scope>
    <source>
        <strain evidence="1">Teg-2019</strain>
        <tissue evidence="1">Adductor muscle</tissue>
    </source>
</reference>
<protein>
    <submittedName>
        <fullName evidence="1">Uncharacterized protein</fullName>
    </submittedName>
</protein>
<organism evidence="1 2">
    <name type="scientific">Tegillarca granosa</name>
    <name type="common">Malaysian cockle</name>
    <name type="synonym">Anadara granosa</name>
    <dbReference type="NCBI Taxonomy" id="220873"/>
    <lineage>
        <taxon>Eukaryota</taxon>
        <taxon>Metazoa</taxon>
        <taxon>Spiralia</taxon>
        <taxon>Lophotrochozoa</taxon>
        <taxon>Mollusca</taxon>
        <taxon>Bivalvia</taxon>
        <taxon>Autobranchia</taxon>
        <taxon>Pteriomorphia</taxon>
        <taxon>Arcoida</taxon>
        <taxon>Arcoidea</taxon>
        <taxon>Arcidae</taxon>
        <taxon>Tegillarca</taxon>
    </lineage>
</organism>
<name>A0ABQ9EIK0_TEGGR</name>
<dbReference type="EMBL" id="JARBDR010000869">
    <property type="protein sequence ID" value="KAJ8305108.1"/>
    <property type="molecule type" value="Genomic_DNA"/>
</dbReference>
<gene>
    <name evidence="1" type="ORF">KUTeg_017345</name>
</gene>
<comment type="caution">
    <text evidence="1">The sequence shown here is derived from an EMBL/GenBank/DDBJ whole genome shotgun (WGS) entry which is preliminary data.</text>
</comment>
<dbReference type="Proteomes" id="UP001217089">
    <property type="component" value="Unassembled WGS sequence"/>
</dbReference>
<evidence type="ECO:0000313" key="1">
    <source>
        <dbReference type="EMBL" id="KAJ8305108.1"/>
    </source>
</evidence>
<sequence length="238" mass="27820">MHFGAKAGLEQPECIKIFPSKMIDASDEDGSCGHLIQNSLNFIFMILEINILGVVRYNAFHDYVLKDLIFPDDKLTSRYYCNSIKSEIDTSDTETESDFEMYEYMNQKNQINVNTHGDQFSWKNRINSLLTKKSKSQIKSLKGETTEKMSERHQWTKEEKAALTRHTRWPLSLRPVFANPRHKSQKNWNNLLHMAKEDLPFLLVFVKNENNISKRISKKSTDLCNQIKMKWVGCVYKS</sequence>